<protein>
    <submittedName>
        <fullName evidence="2">Uncharacterized protein</fullName>
    </submittedName>
</protein>
<gene>
    <name evidence="2" type="ORF">OE88DRAFT_20903</name>
</gene>
<evidence type="ECO:0000256" key="1">
    <source>
        <dbReference type="SAM" id="SignalP"/>
    </source>
</evidence>
<organism evidence="2 3">
    <name type="scientific">Heliocybe sulcata</name>
    <dbReference type="NCBI Taxonomy" id="5364"/>
    <lineage>
        <taxon>Eukaryota</taxon>
        <taxon>Fungi</taxon>
        <taxon>Dikarya</taxon>
        <taxon>Basidiomycota</taxon>
        <taxon>Agaricomycotina</taxon>
        <taxon>Agaricomycetes</taxon>
        <taxon>Gloeophyllales</taxon>
        <taxon>Gloeophyllaceae</taxon>
        <taxon>Heliocybe</taxon>
    </lineage>
</organism>
<dbReference type="EMBL" id="ML213503">
    <property type="protein sequence ID" value="TFK56454.1"/>
    <property type="molecule type" value="Genomic_DNA"/>
</dbReference>
<reference evidence="2 3" key="1">
    <citation type="journal article" date="2019" name="Nat. Ecol. Evol.">
        <title>Megaphylogeny resolves global patterns of mushroom evolution.</title>
        <authorList>
            <person name="Varga T."/>
            <person name="Krizsan K."/>
            <person name="Foldi C."/>
            <person name="Dima B."/>
            <person name="Sanchez-Garcia M."/>
            <person name="Sanchez-Ramirez S."/>
            <person name="Szollosi G.J."/>
            <person name="Szarkandi J.G."/>
            <person name="Papp V."/>
            <person name="Albert L."/>
            <person name="Andreopoulos W."/>
            <person name="Angelini C."/>
            <person name="Antonin V."/>
            <person name="Barry K.W."/>
            <person name="Bougher N.L."/>
            <person name="Buchanan P."/>
            <person name="Buyck B."/>
            <person name="Bense V."/>
            <person name="Catcheside P."/>
            <person name="Chovatia M."/>
            <person name="Cooper J."/>
            <person name="Damon W."/>
            <person name="Desjardin D."/>
            <person name="Finy P."/>
            <person name="Geml J."/>
            <person name="Haridas S."/>
            <person name="Hughes K."/>
            <person name="Justo A."/>
            <person name="Karasinski D."/>
            <person name="Kautmanova I."/>
            <person name="Kiss B."/>
            <person name="Kocsube S."/>
            <person name="Kotiranta H."/>
            <person name="LaButti K.M."/>
            <person name="Lechner B.E."/>
            <person name="Liimatainen K."/>
            <person name="Lipzen A."/>
            <person name="Lukacs Z."/>
            <person name="Mihaltcheva S."/>
            <person name="Morgado L.N."/>
            <person name="Niskanen T."/>
            <person name="Noordeloos M.E."/>
            <person name="Ohm R.A."/>
            <person name="Ortiz-Santana B."/>
            <person name="Ovrebo C."/>
            <person name="Racz N."/>
            <person name="Riley R."/>
            <person name="Savchenko A."/>
            <person name="Shiryaev A."/>
            <person name="Soop K."/>
            <person name="Spirin V."/>
            <person name="Szebenyi C."/>
            <person name="Tomsovsky M."/>
            <person name="Tulloss R.E."/>
            <person name="Uehling J."/>
            <person name="Grigoriev I.V."/>
            <person name="Vagvolgyi C."/>
            <person name="Papp T."/>
            <person name="Martin F.M."/>
            <person name="Miettinen O."/>
            <person name="Hibbett D.S."/>
            <person name="Nagy L.G."/>
        </authorList>
    </citation>
    <scope>NUCLEOTIDE SEQUENCE [LARGE SCALE GENOMIC DNA]</scope>
    <source>
        <strain evidence="2 3">OMC1185</strain>
    </source>
</reference>
<dbReference type="Proteomes" id="UP000305948">
    <property type="component" value="Unassembled WGS sequence"/>
</dbReference>
<name>A0A5C3NFD9_9AGAM</name>
<evidence type="ECO:0000313" key="3">
    <source>
        <dbReference type="Proteomes" id="UP000305948"/>
    </source>
</evidence>
<feature type="signal peptide" evidence="1">
    <location>
        <begin position="1"/>
        <end position="18"/>
    </location>
</feature>
<sequence length="174" mass="19401">MQLICPCIFACLYLAIYATPPLRSSRGSIRILSHHRFVISSRRSNRLSSCISWYCWKIAGLKSPAGAVSAGLKCEISNATYRLKRLLSMCPIVHECICCCYWVLMSFDGTSHLLAVRTIDLNWEAMLCQLYPVPLSLQDLPAVTYQSDRMTTYTRGSVGQSLPLAATLVFVGPE</sequence>
<evidence type="ECO:0000313" key="2">
    <source>
        <dbReference type="EMBL" id="TFK56454.1"/>
    </source>
</evidence>
<keyword evidence="3" id="KW-1185">Reference proteome</keyword>
<keyword evidence="1" id="KW-0732">Signal</keyword>
<accession>A0A5C3NFD9</accession>
<dbReference type="AlphaFoldDB" id="A0A5C3NFD9"/>
<feature type="chain" id="PRO_5023031467" evidence="1">
    <location>
        <begin position="19"/>
        <end position="174"/>
    </location>
</feature>
<proteinExistence type="predicted"/>